<feature type="domain" description="GH18" evidence="12">
    <location>
        <begin position="1"/>
        <end position="180"/>
    </location>
</feature>
<dbReference type="EC" id="3.2.1.14" evidence="3"/>
<keyword evidence="14" id="KW-1185">Reference proteome</keyword>
<dbReference type="SMART" id="SM00636">
    <property type="entry name" value="Glyco_18"/>
    <property type="match status" value="1"/>
</dbReference>
<protein>
    <recommendedName>
        <fullName evidence="3">chitinase</fullName>
        <ecNumber evidence="3">3.2.1.14</ecNumber>
    </recommendedName>
</protein>
<evidence type="ECO:0000256" key="10">
    <source>
        <dbReference type="ARBA" id="ARBA00023295"/>
    </source>
</evidence>
<dbReference type="GO" id="GO:0000272">
    <property type="term" value="P:polysaccharide catabolic process"/>
    <property type="evidence" value="ECO:0007669"/>
    <property type="project" value="UniProtKB-KW"/>
</dbReference>
<dbReference type="GO" id="GO:0008843">
    <property type="term" value="F:endochitinase activity"/>
    <property type="evidence" value="ECO:0007669"/>
    <property type="project" value="UniProtKB-EC"/>
</dbReference>
<evidence type="ECO:0000256" key="5">
    <source>
        <dbReference type="ARBA" id="ARBA00022729"/>
    </source>
</evidence>
<comment type="catalytic activity">
    <reaction evidence="1">
        <text>Random endo-hydrolysis of N-acetyl-beta-D-glucosaminide (1-&gt;4)-beta-linkages in chitin and chitodextrins.</text>
        <dbReference type="EC" id="3.2.1.14"/>
    </reaction>
</comment>
<gene>
    <name evidence="13" type="ORF">AFUS01_LOCUS4207</name>
</gene>
<dbReference type="AlphaFoldDB" id="A0A8J2NLX9"/>
<dbReference type="InterPro" id="IPR001223">
    <property type="entry name" value="Glyco_hydro18_cat"/>
</dbReference>
<accession>A0A8J2NLX9</accession>
<proteinExistence type="inferred from homology"/>
<evidence type="ECO:0000256" key="3">
    <source>
        <dbReference type="ARBA" id="ARBA00012729"/>
    </source>
</evidence>
<sequence>MTYDFHGQWDKKTGHVAPLYFHEEDDVAFFNTNYTINYWIQQGADPKKIIMGMPMYGQSFTLVDPNQNGLNAKSSGGGTAGEFTRQSGFLSYYEICRNILSRNWKVIQDETGAIGPYAYNGNQWASYDDINMILRKSQYIKDMKLGGGMIWALDLDDFRDTCGCGRHPLLKTINRVLRNYADPETVKSCMLS</sequence>
<evidence type="ECO:0000313" key="13">
    <source>
        <dbReference type="EMBL" id="CAG7699954.1"/>
    </source>
</evidence>
<reference evidence="13" key="1">
    <citation type="submission" date="2021-06" db="EMBL/GenBank/DDBJ databases">
        <authorList>
            <person name="Hodson N. C."/>
            <person name="Mongue J. A."/>
            <person name="Jaron S. K."/>
        </authorList>
    </citation>
    <scope>NUCLEOTIDE SEQUENCE</scope>
</reference>
<evidence type="ECO:0000256" key="11">
    <source>
        <dbReference type="ARBA" id="ARBA00023326"/>
    </source>
</evidence>
<evidence type="ECO:0000256" key="9">
    <source>
        <dbReference type="ARBA" id="ARBA00023277"/>
    </source>
</evidence>
<comment type="caution">
    <text evidence="13">The sequence shown here is derived from an EMBL/GenBank/DDBJ whole genome shotgun (WGS) entry which is preliminary data.</text>
</comment>
<evidence type="ECO:0000313" key="14">
    <source>
        <dbReference type="Proteomes" id="UP000708208"/>
    </source>
</evidence>
<dbReference type="GO" id="GO:0006032">
    <property type="term" value="P:chitin catabolic process"/>
    <property type="evidence" value="ECO:0007669"/>
    <property type="project" value="UniProtKB-KW"/>
</dbReference>
<keyword evidence="10" id="KW-0326">Glycosidase</keyword>
<keyword evidence="7" id="KW-0146">Chitin degradation</keyword>
<keyword evidence="4" id="KW-0147">Chitin-binding</keyword>
<evidence type="ECO:0000259" key="12">
    <source>
        <dbReference type="PROSITE" id="PS51910"/>
    </source>
</evidence>
<name>A0A8J2NLX9_9HEXA</name>
<dbReference type="PANTHER" id="PTHR11177">
    <property type="entry name" value="CHITINASE"/>
    <property type="match status" value="1"/>
</dbReference>
<keyword evidence="8" id="KW-1015">Disulfide bond</keyword>
<dbReference type="Pfam" id="PF00704">
    <property type="entry name" value="Glyco_hydro_18"/>
    <property type="match status" value="1"/>
</dbReference>
<keyword evidence="11" id="KW-0624">Polysaccharide degradation</keyword>
<dbReference type="GO" id="GO:0008061">
    <property type="term" value="F:chitin binding"/>
    <property type="evidence" value="ECO:0007669"/>
    <property type="project" value="UniProtKB-KW"/>
</dbReference>
<evidence type="ECO:0000256" key="7">
    <source>
        <dbReference type="ARBA" id="ARBA00023024"/>
    </source>
</evidence>
<evidence type="ECO:0000256" key="4">
    <source>
        <dbReference type="ARBA" id="ARBA00022669"/>
    </source>
</evidence>
<keyword evidence="9" id="KW-0119">Carbohydrate metabolism</keyword>
<dbReference type="OrthoDB" id="73875at2759"/>
<keyword evidence="6" id="KW-0378">Hydrolase</keyword>
<evidence type="ECO:0000256" key="2">
    <source>
        <dbReference type="ARBA" id="ARBA00009121"/>
    </source>
</evidence>
<dbReference type="Proteomes" id="UP000708208">
    <property type="component" value="Unassembled WGS sequence"/>
</dbReference>
<evidence type="ECO:0000256" key="6">
    <source>
        <dbReference type="ARBA" id="ARBA00022801"/>
    </source>
</evidence>
<dbReference type="InterPro" id="IPR011583">
    <property type="entry name" value="Chitinase_II/V-like_cat"/>
</dbReference>
<dbReference type="FunFam" id="3.10.50.10:FF:000004">
    <property type="entry name" value="Chitinase 5"/>
    <property type="match status" value="1"/>
</dbReference>
<evidence type="ECO:0000256" key="1">
    <source>
        <dbReference type="ARBA" id="ARBA00000822"/>
    </source>
</evidence>
<keyword evidence="5" id="KW-0732">Signal</keyword>
<dbReference type="GO" id="GO:0005576">
    <property type="term" value="C:extracellular region"/>
    <property type="evidence" value="ECO:0007669"/>
    <property type="project" value="TreeGrafter"/>
</dbReference>
<dbReference type="PANTHER" id="PTHR11177:SF359">
    <property type="entry name" value="CHITINASE 10-RELATED"/>
    <property type="match status" value="1"/>
</dbReference>
<organism evidence="13 14">
    <name type="scientific">Allacma fusca</name>
    <dbReference type="NCBI Taxonomy" id="39272"/>
    <lineage>
        <taxon>Eukaryota</taxon>
        <taxon>Metazoa</taxon>
        <taxon>Ecdysozoa</taxon>
        <taxon>Arthropoda</taxon>
        <taxon>Hexapoda</taxon>
        <taxon>Collembola</taxon>
        <taxon>Symphypleona</taxon>
        <taxon>Sminthuridae</taxon>
        <taxon>Allacma</taxon>
    </lineage>
</organism>
<dbReference type="InterPro" id="IPR050314">
    <property type="entry name" value="Glycosyl_Hydrlase_18"/>
</dbReference>
<comment type="similarity">
    <text evidence="2">Belongs to the glycosyl hydrolase 18 family. Chitinase class II subfamily.</text>
</comment>
<dbReference type="PROSITE" id="PS51910">
    <property type="entry name" value="GH18_2"/>
    <property type="match status" value="1"/>
</dbReference>
<evidence type="ECO:0000256" key="8">
    <source>
        <dbReference type="ARBA" id="ARBA00023157"/>
    </source>
</evidence>
<dbReference type="EMBL" id="CAJVCH010026110">
    <property type="protein sequence ID" value="CAG7699954.1"/>
    <property type="molecule type" value="Genomic_DNA"/>
</dbReference>